<comment type="similarity">
    <text evidence="1">Belongs to the LysR transcriptional regulatory family.</text>
</comment>
<dbReference type="CDD" id="cd08411">
    <property type="entry name" value="PBP2_OxyR"/>
    <property type="match status" value="1"/>
</dbReference>
<dbReference type="PRINTS" id="PR00039">
    <property type="entry name" value="HTHLYSR"/>
</dbReference>
<dbReference type="PANTHER" id="PTHR30419">
    <property type="entry name" value="HTH-TYPE TRANSCRIPTIONAL REGULATOR YBHD"/>
    <property type="match status" value="1"/>
</dbReference>
<keyword evidence="2" id="KW-0805">Transcription regulation</keyword>
<evidence type="ECO:0000256" key="4">
    <source>
        <dbReference type="ARBA" id="ARBA00023163"/>
    </source>
</evidence>
<dbReference type="STRING" id="1121097.GCA_000428125_01230"/>
<dbReference type="PANTHER" id="PTHR30419:SF29">
    <property type="entry name" value="LYSR-FAMILY TRANSCRIPTIONAL REGULATOR"/>
    <property type="match status" value="1"/>
</dbReference>
<name>A0A069CZL2_9BACE</name>
<dbReference type="AlphaFoldDB" id="A0A069CZL2"/>
<dbReference type="InterPro" id="IPR000847">
    <property type="entry name" value="LysR_HTH_N"/>
</dbReference>
<proteinExistence type="inferred from homology"/>
<keyword evidence="7" id="KW-1185">Reference proteome</keyword>
<dbReference type="GO" id="GO:0005829">
    <property type="term" value="C:cytosol"/>
    <property type="evidence" value="ECO:0007669"/>
    <property type="project" value="TreeGrafter"/>
</dbReference>
<comment type="caution">
    <text evidence="6">The sequence shown here is derived from an EMBL/GenBank/DDBJ whole genome shotgun (WGS) entry which is preliminary data.</text>
</comment>
<sequence>MTIQQLEYILAVDQFRHFAKAAEYCNVTQPTLSAMIQKLEEELGVKLFDRTTQPVCPTAIGIKVLEQARMILAQTTHVKEIINEEQHSLSGTFHLGVLPTIAPYLLPRFFPQLMEKYPEMDIRVTEMKTTDIRRSLLNEELDAAIIANHPEDALLVSETLFYEQFFAYVSRKETLFKHNLIKTSDITGERLWLLDEGHCFRDQLIRFCQMESVKLNQMAYKLGSLETFMRMVESGKGITFIPELAMLQLGEKQKELVRSFAVPRPTRQIVVVTKKGFIRNSILDVLRKEILAAVPKEMLNLQALQYIV</sequence>
<evidence type="ECO:0000259" key="5">
    <source>
        <dbReference type="PROSITE" id="PS50931"/>
    </source>
</evidence>
<evidence type="ECO:0000256" key="2">
    <source>
        <dbReference type="ARBA" id="ARBA00023015"/>
    </source>
</evidence>
<feature type="domain" description="HTH lysR-type" evidence="5">
    <location>
        <begin position="1"/>
        <end position="58"/>
    </location>
</feature>
<dbReference type="OrthoDB" id="9803735at2"/>
<evidence type="ECO:0000256" key="3">
    <source>
        <dbReference type="ARBA" id="ARBA00023125"/>
    </source>
</evidence>
<reference evidence="6 7" key="1">
    <citation type="journal article" date="2015" name="Microbes Environ.">
        <title>Distribution and evolution of nitrogen fixation genes in the phylum bacteroidetes.</title>
        <authorList>
            <person name="Inoue J."/>
            <person name="Oshima K."/>
            <person name="Suda W."/>
            <person name="Sakamoto M."/>
            <person name="Iino T."/>
            <person name="Noda S."/>
            <person name="Hongoh Y."/>
            <person name="Hattori M."/>
            <person name="Ohkuma M."/>
        </authorList>
    </citation>
    <scope>NUCLEOTIDE SEQUENCE [LARGE SCALE GENOMIC DNA]</scope>
    <source>
        <strain evidence="6 7">JCM 15093</strain>
    </source>
</reference>
<dbReference type="SUPFAM" id="SSF46785">
    <property type="entry name" value="Winged helix' DNA-binding domain"/>
    <property type="match status" value="1"/>
</dbReference>
<dbReference type="Pfam" id="PF03466">
    <property type="entry name" value="LysR_substrate"/>
    <property type="match status" value="1"/>
</dbReference>
<dbReference type="EMBL" id="BAJS01000002">
    <property type="protein sequence ID" value="GAK35501.1"/>
    <property type="molecule type" value="Genomic_DNA"/>
</dbReference>
<keyword evidence="4" id="KW-0804">Transcription</keyword>
<dbReference type="RefSeq" id="WP_024995637.1">
    <property type="nucleotide sequence ID" value="NZ_BAJS01000002.1"/>
</dbReference>
<dbReference type="InterPro" id="IPR005119">
    <property type="entry name" value="LysR_subst-bd"/>
</dbReference>
<dbReference type="GO" id="GO:0003677">
    <property type="term" value="F:DNA binding"/>
    <property type="evidence" value="ECO:0007669"/>
    <property type="project" value="UniProtKB-KW"/>
</dbReference>
<dbReference type="eggNOG" id="COG0583">
    <property type="taxonomic scope" value="Bacteria"/>
</dbReference>
<dbReference type="Pfam" id="PF00126">
    <property type="entry name" value="HTH_1"/>
    <property type="match status" value="1"/>
</dbReference>
<dbReference type="InterPro" id="IPR036390">
    <property type="entry name" value="WH_DNA-bd_sf"/>
</dbReference>
<dbReference type="Gene3D" id="3.40.190.10">
    <property type="entry name" value="Periplasmic binding protein-like II"/>
    <property type="match status" value="2"/>
</dbReference>
<dbReference type="PROSITE" id="PS50931">
    <property type="entry name" value="HTH_LYSR"/>
    <property type="match status" value="1"/>
</dbReference>
<organism evidence="6 7">
    <name type="scientific">Bacteroides graminisolvens DSM 19988 = JCM 15093</name>
    <dbReference type="NCBI Taxonomy" id="1121097"/>
    <lineage>
        <taxon>Bacteria</taxon>
        <taxon>Pseudomonadati</taxon>
        <taxon>Bacteroidota</taxon>
        <taxon>Bacteroidia</taxon>
        <taxon>Bacteroidales</taxon>
        <taxon>Bacteroidaceae</taxon>
        <taxon>Bacteroides</taxon>
    </lineage>
</organism>
<gene>
    <name evidence="6" type="ORF">JCM15093_597</name>
</gene>
<evidence type="ECO:0000313" key="6">
    <source>
        <dbReference type="EMBL" id="GAK35501.1"/>
    </source>
</evidence>
<protein>
    <submittedName>
        <fullName evidence="6">Hydrogen peroxide-inducible genes activator</fullName>
    </submittedName>
</protein>
<dbReference type="Proteomes" id="UP000027601">
    <property type="component" value="Unassembled WGS sequence"/>
</dbReference>
<dbReference type="FunFam" id="1.10.10.10:FF:000001">
    <property type="entry name" value="LysR family transcriptional regulator"/>
    <property type="match status" value="1"/>
</dbReference>
<evidence type="ECO:0000256" key="1">
    <source>
        <dbReference type="ARBA" id="ARBA00009437"/>
    </source>
</evidence>
<keyword evidence="3" id="KW-0238">DNA-binding</keyword>
<dbReference type="GO" id="GO:0003700">
    <property type="term" value="F:DNA-binding transcription factor activity"/>
    <property type="evidence" value="ECO:0007669"/>
    <property type="project" value="InterPro"/>
</dbReference>
<dbReference type="InterPro" id="IPR050950">
    <property type="entry name" value="HTH-type_LysR_regulators"/>
</dbReference>
<accession>A0A069CZL2</accession>
<dbReference type="InterPro" id="IPR036388">
    <property type="entry name" value="WH-like_DNA-bd_sf"/>
</dbReference>
<dbReference type="Gene3D" id="1.10.10.10">
    <property type="entry name" value="Winged helix-like DNA-binding domain superfamily/Winged helix DNA-binding domain"/>
    <property type="match status" value="1"/>
</dbReference>
<evidence type="ECO:0000313" key="7">
    <source>
        <dbReference type="Proteomes" id="UP000027601"/>
    </source>
</evidence>
<dbReference type="SUPFAM" id="SSF53850">
    <property type="entry name" value="Periplasmic binding protein-like II"/>
    <property type="match status" value="1"/>
</dbReference>